<dbReference type="GO" id="GO:0000139">
    <property type="term" value="C:Golgi membrane"/>
    <property type="evidence" value="ECO:0007669"/>
    <property type="project" value="TreeGrafter"/>
</dbReference>
<dbReference type="FunCoup" id="A0A067LXY2">
    <property type="interactions" value="95"/>
</dbReference>
<dbReference type="Proteomes" id="UP000027195">
    <property type="component" value="Unassembled WGS sequence"/>
</dbReference>
<dbReference type="GO" id="GO:0030134">
    <property type="term" value="C:COPII-coated ER to Golgi transport vesicle"/>
    <property type="evidence" value="ECO:0007669"/>
    <property type="project" value="TreeGrafter"/>
</dbReference>
<feature type="transmembrane region" description="Helical" evidence="6">
    <location>
        <begin position="7"/>
        <end position="30"/>
    </location>
</feature>
<dbReference type="InParanoid" id="A0A067LXY2"/>
<keyword evidence="4 6" id="KW-1133">Transmembrane helix</keyword>
<evidence type="ECO:0008006" key="9">
    <source>
        <dbReference type="Google" id="ProtNLM"/>
    </source>
</evidence>
<dbReference type="OrthoDB" id="28257at2759"/>
<evidence type="ECO:0000256" key="5">
    <source>
        <dbReference type="ARBA" id="ARBA00023136"/>
    </source>
</evidence>
<evidence type="ECO:0000256" key="4">
    <source>
        <dbReference type="ARBA" id="ARBA00022989"/>
    </source>
</evidence>
<proteinExistence type="inferred from homology"/>
<name>A0A067LXY2_BOTB1</name>
<feature type="transmembrane region" description="Helical" evidence="6">
    <location>
        <begin position="45"/>
        <end position="63"/>
    </location>
</feature>
<feature type="transmembrane region" description="Helical" evidence="6">
    <location>
        <begin position="99"/>
        <end position="119"/>
    </location>
</feature>
<evidence type="ECO:0000313" key="7">
    <source>
        <dbReference type="EMBL" id="KDQ08248.1"/>
    </source>
</evidence>
<keyword evidence="5 6" id="KW-0472">Membrane</keyword>
<dbReference type="PANTHER" id="PTHR13144:SF0">
    <property type="entry name" value="PROTEIN TEX261"/>
    <property type="match status" value="1"/>
</dbReference>
<dbReference type="GO" id="GO:0097020">
    <property type="term" value="F:COPII receptor activity"/>
    <property type="evidence" value="ECO:0007669"/>
    <property type="project" value="InterPro"/>
</dbReference>
<evidence type="ECO:0000256" key="2">
    <source>
        <dbReference type="ARBA" id="ARBA00008096"/>
    </source>
</evidence>
<dbReference type="GO" id="GO:0006888">
    <property type="term" value="P:endoplasmic reticulum to Golgi vesicle-mediated transport"/>
    <property type="evidence" value="ECO:0007669"/>
    <property type="project" value="InterPro"/>
</dbReference>
<comment type="subcellular location">
    <subcellularLocation>
        <location evidence="1">Membrane</location>
        <topology evidence="1">Multi-pass membrane protein</topology>
    </subcellularLocation>
</comment>
<dbReference type="PANTHER" id="PTHR13144">
    <property type="entry name" value="TEX261 PROTEIN"/>
    <property type="match status" value="1"/>
</dbReference>
<comment type="similarity">
    <text evidence="2">Belongs to the SVP26 family.</text>
</comment>
<dbReference type="GO" id="GO:0005789">
    <property type="term" value="C:endoplasmic reticulum membrane"/>
    <property type="evidence" value="ECO:0007669"/>
    <property type="project" value="TreeGrafter"/>
</dbReference>
<sequence>MTAFLHALSYVTALAAFLFVVLSLASGLLWLSEVIEEHSRTAKTFGSRLVYAIISIHVMLYLIDSFPFSYTLFSAFCHLVYLVPIRGSSWPFISLTSPAFIGSCVLVISDHFLWFYYFTQRAQDARRRRPSYGYGHPFDNNGHMLGFMEIATFFAICVWFVPLFLFLSLSAGENALPTAYGELAEFVVVIMQDYLLHLPR</sequence>
<protein>
    <recommendedName>
        <fullName evidence="9">DUF396-domain-containing protein</fullName>
    </recommendedName>
</protein>
<keyword evidence="8" id="KW-1185">Reference proteome</keyword>
<dbReference type="AlphaFoldDB" id="A0A067LXY2"/>
<dbReference type="STRING" id="930990.A0A067LXY2"/>
<feature type="transmembrane region" description="Helical" evidence="6">
    <location>
        <begin position="150"/>
        <end position="172"/>
    </location>
</feature>
<dbReference type="InterPro" id="IPR007277">
    <property type="entry name" value="Svp26/Tex261"/>
</dbReference>
<organism evidence="7 8">
    <name type="scientific">Botryobasidium botryosum (strain FD-172 SS1)</name>
    <dbReference type="NCBI Taxonomy" id="930990"/>
    <lineage>
        <taxon>Eukaryota</taxon>
        <taxon>Fungi</taxon>
        <taxon>Dikarya</taxon>
        <taxon>Basidiomycota</taxon>
        <taxon>Agaricomycotina</taxon>
        <taxon>Agaricomycetes</taxon>
        <taxon>Cantharellales</taxon>
        <taxon>Botryobasidiaceae</taxon>
        <taxon>Botryobasidium</taxon>
    </lineage>
</organism>
<reference evidence="8" key="1">
    <citation type="journal article" date="2014" name="Proc. Natl. Acad. Sci. U.S.A.">
        <title>Extensive sampling of basidiomycete genomes demonstrates inadequacy of the white-rot/brown-rot paradigm for wood decay fungi.</title>
        <authorList>
            <person name="Riley R."/>
            <person name="Salamov A.A."/>
            <person name="Brown D.W."/>
            <person name="Nagy L.G."/>
            <person name="Floudas D."/>
            <person name="Held B.W."/>
            <person name="Levasseur A."/>
            <person name="Lombard V."/>
            <person name="Morin E."/>
            <person name="Otillar R."/>
            <person name="Lindquist E.A."/>
            <person name="Sun H."/>
            <person name="LaButti K.M."/>
            <person name="Schmutz J."/>
            <person name="Jabbour D."/>
            <person name="Luo H."/>
            <person name="Baker S.E."/>
            <person name="Pisabarro A.G."/>
            <person name="Walton J.D."/>
            <person name="Blanchette R.A."/>
            <person name="Henrissat B."/>
            <person name="Martin F."/>
            <person name="Cullen D."/>
            <person name="Hibbett D.S."/>
            <person name="Grigoriev I.V."/>
        </authorList>
    </citation>
    <scope>NUCLEOTIDE SEQUENCE [LARGE SCALE GENOMIC DNA]</scope>
    <source>
        <strain evidence="8">FD-172 SS1</strain>
    </source>
</reference>
<evidence type="ECO:0000313" key="8">
    <source>
        <dbReference type="Proteomes" id="UP000027195"/>
    </source>
</evidence>
<dbReference type="EMBL" id="KL198093">
    <property type="protein sequence ID" value="KDQ08248.1"/>
    <property type="molecule type" value="Genomic_DNA"/>
</dbReference>
<dbReference type="HOGENOM" id="CLU_058268_3_0_1"/>
<accession>A0A067LXY2</accession>
<keyword evidence="3 6" id="KW-0812">Transmembrane</keyword>
<evidence type="ECO:0000256" key="3">
    <source>
        <dbReference type="ARBA" id="ARBA00022692"/>
    </source>
</evidence>
<gene>
    <name evidence="7" type="ORF">BOTBODRAFT_118843</name>
</gene>
<dbReference type="Pfam" id="PF04148">
    <property type="entry name" value="Erv26"/>
    <property type="match status" value="1"/>
</dbReference>
<evidence type="ECO:0000256" key="6">
    <source>
        <dbReference type="SAM" id="Phobius"/>
    </source>
</evidence>
<evidence type="ECO:0000256" key="1">
    <source>
        <dbReference type="ARBA" id="ARBA00004141"/>
    </source>
</evidence>